<gene>
    <name evidence="1" type="ORF">S01H1_49953</name>
</gene>
<name>X0WSL6_9ZZZZ</name>
<sequence>MGRRFFDATAGNEVELMVRTVDAYGDYVNIVDSPPDQPTLAFTLDLDYPLNSGIIRSTAGEESIDIQVVEDQLSFLTNPVTRFEGAGTIQPEGTLIASGIAGIEMFNAYPTGYLLVQTEASPLLTDSTLYYHVDNINDVVDEVPYSGNAFGLGYVGMGPNGGYEVLLPTPAHQLRREYPIGPWTTPTGVLSTPPDGASLFETFVNDNDEIEYRYQAYNNPYGSGVYNLADTELTFKPL</sequence>
<reference evidence="1" key="1">
    <citation type="journal article" date="2014" name="Front. Microbiol.">
        <title>High frequency of phylogenetically diverse reductive dehalogenase-homologous genes in deep subseafloor sedimentary metagenomes.</title>
        <authorList>
            <person name="Kawai M."/>
            <person name="Futagami T."/>
            <person name="Toyoda A."/>
            <person name="Takaki Y."/>
            <person name="Nishi S."/>
            <person name="Hori S."/>
            <person name="Arai W."/>
            <person name="Tsubouchi T."/>
            <person name="Morono Y."/>
            <person name="Uchiyama I."/>
            <person name="Ito T."/>
            <person name="Fujiyama A."/>
            <person name="Inagaki F."/>
            <person name="Takami H."/>
        </authorList>
    </citation>
    <scope>NUCLEOTIDE SEQUENCE</scope>
    <source>
        <strain evidence="1">Expedition CK06-06</strain>
    </source>
</reference>
<feature type="non-terminal residue" evidence="1">
    <location>
        <position position="238"/>
    </location>
</feature>
<proteinExistence type="predicted"/>
<comment type="caution">
    <text evidence="1">The sequence shown here is derived from an EMBL/GenBank/DDBJ whole genome shotgun (WGS) entry which is preliminary data.</text>
</comment>
<dbReference type="EMBL" id="BARS01032165">
    <property type="protein sequence ID" value="GAG26202.1"/>
    <property type="molecule type" value="Genomic_DNA"/>
</dbReference>
<dbReference type="AlphaFoldDB" id="X0WSL6"/>
<evidence type="ECO:0000313" key="1">
    <source>
        <dbReference type="EMBL" id="GAG26202.1"/>
    </source>
</evidence>
<organism evidence="1">
    <name type="scientific">marine sediment metagenome</name>
    <dbReference type="NCBI Taxonomy" id="412755"/>
    <lineage>
        <taxon>unclassified sequences</taxon>
        <taxon>metagenomes</taxon>
        <taxon>ecological metagenomes</taxon>
    </lineage>
</organism>
<accession>X0WSL6</accession>
<protein>
    <submittedName>
        <fullName evidence="1">Uncharacterized protein</fullName>
    </submittedName>
</protein>